<dbReference type="SUPFAM" id="SSF55781">
    <property type="entry name" value="GAF domain-like"/>
    <property type="match status" value="1"/>
</dbReference>
<dbReference type="InterPro" id="IPR000014">
    <property type="entry name" value="PAS"/>
</dbReference>
<protein>
    <recommendedName>
        <fullName evidence="2">PAC domain-containing protein</fullName>
    </recommendedName>
</protein>
<name>A0AAN1XWT5_UNVUL</name>
<dbReference type="Pfam" id="PF07228">
    <property type="entry name" value="SpoIIE"/>
    <property type="match status" value="1"/>
</dbReference>
<dbReference type="Gene3D" id="3.30.565.10">
    <property type="entry name" value="Histidine kinase-like ATPase, C-terminal domain"/>
    <property type="match status" value="1"/>
</dbReference>
<dbReference type="InterPro" id="IPR052016">
    <property type="entry name" value="Bact_Sigma-Reg"/>
</dbReference>
<dbReference type="AlphaFoldDB" id="A0AAN1XWT5"/>
<organism evidence="3 4">
    <name type="scientific">Vulcanimicrobium alpinum</name>
    <dbReference type="NCBI Taxonomy" id="3016050"/>
    <lineage>
        <taxon>Bacteria</taxon>
        <taxon>Bacillati</taxon>
        <taxon>Vulcanimicrobiota</taxon>
        <taxon>Vulcanimicrobiia</taxon>
        <taxon>Vulcanimicrobiales</taxon>
        <taxon>Vulcanimicrobiaceae</taxon>
        <taxon>Vulcanimicrobium</taxon>
    </lineage>
</organism>
<dbReference type="InterPro" id="IPR029016">
    <property type="entry name" value="GAF-like_dom_sf"/>
</dbReference>
<dbReference type="InterPro" id="IPR000700">
    <property type="entry name" value="PAS-assoc_C"/>
</dbReference>
<dbReference type="SUPFAM" id="SSF55874">
    <property type="entry name" value="ATPase domain of HSP90 chaperone/DNA topoisomerase II/histidine kinase"/>
    <property type="match status" value="1"/>
</dbReference>
<proteinExistence type="predicted"/>
<evidence type="ECO:0000259" key="2">
    <source>
        <dbReference type="PROSITE" id="PS50113"/>
    </source>
</evidence>
<dbReference type="InterPro" id="IPR001610">
    <property type="entry name" value="PAC"/>
</dbReference>
<dbReference type="Proteomes" id="UP001317532">
    <property type="component" value="Chromosome"/>
</dbReference>
<dbReference type="InterPro" id="IPR001932">
    <property type="entry name" value="PPM-type_phosphatase-like_dom"/>
</dbReference>
<dbReference type="PANTHER" id="PTHR43156">
    <property type="entry name" value="STAGE II SPORULATION PROTEIN E-RELATED"/>
    <property type="match status" value="1"/>
</dbReference>
<keyword evidence="4" id="KW-1185">Reference proteome</keyword>
<dbReference type="Gene3D" id="3.30.450.40">
    <property type="match status" value="1"/>
</dbReference>
<dbReference type="InterPro" id="IPR003018">
    <property type="entry name" value="GAF"/>
</dbReference>
<dbReference type="Pfam" id="PF01590">
    <property type="entry name" value="GAF"/>
    <property type="match status" value="1"/>
</dbReference>
<evidence type="ECO:0000313" key="3">
    <source>
        <dbReference type="EMBL" id="BDE06812.1"/>
    </source>
</evidence>
<accession>A0AAN1XWT5</accession>
<dbReference type="GO" id="GO:0016791">
    <property type="term" value="F:phosphatase activity"/>
    <property type="evidence" value="ECO:0007669"/>
    <property type="project" value="TreeGrafter"/>
</dbReference>
<dbReference type="Pfam" id="PF08447">
    <property type="entry name" value="PAS_3"/>
    <property type="match status" value="1"/>
</dbReference>
<dbReference type="NCBIfam" id="TIGR00229">
    <property type="entry name" value="sensory_box"/>
    <property type="match status" value="1"/>
</dbReference>
<dbReference type="RefSeq" id="WP_317994459.1">
    <property type="nucleotide sequence ID" value="NZ_AP025523.1"/>
</dbReference>
<sequence length="662" mass="72185">MRSPQRAERAVDPSITASLPVLVWITAPDAGLVYANERWREYTGSDVLGLSRFEVTEQFVHPDDRVRVNDYWKARRLRREPGEIDFRIRRADGGFRWHHASVAPRIGPDGDVVDWIGTAVDVDVPKRNEFALQLLGDINDALASALDLDQVFWAVGLVVPNVADWCVIHLLCDDGTIETPAIHHRDPAKVTLAREMVALYPVGYRSPTARVIDTGETLFIPVVPPELRGAAARDARHRAMLERLDIQSGIIVPMRGRGRVFGALQFSNGAGERTFDAIDLRTAELIAKRLALAIENARAFERERRVADTFQLAALPQSLPRIEDIGLDAIYIPAASEAEIGGDWYDAFAAQGNLVVSIGDVTGKGLEAAVLMSSVRHAIRVAAYQGLEPDAILAAANVALCAEFPDRYVTAFVGVLEPRTRRFAFSSAGHPMPFLRTAEARVREIGGAAGPPLGLIDAPPTLWRATLPEDGLLALYTDGLIESTRDVMDGLERVRAILAAEAIAHVAAPARLIRNTVLHDGIRDDVAILTITFDRERRWTFDAEDAFSAHAARASFVESLRPLVPPDADLDAAEIIFGELVGNVARHAPGPIDIGLTWDGDVPVLHVVDSGAGFDLVHTTADAMDESGRGLAIAEVLADELRVRRLPGRGSHVSARLRLRAC</sequence>
<dbReference type="KEGG" id="vab:WPS_20880"/>
<dbReference type="SUPFAM" id="SSF55785">
    <property type="entry name" value="PYP-like sensor domain (PAS domain)"/>
    <property type="match status" value="1"/>
</dbReference>
<dbReference type="InterPro" id="IPR035965">
    <property type="entry name" value="PAS-like_dom_sf"/>
</dbReference>
<dbReference type="EMBL" id="AP025523">
    <property type="protein sequence ID" value="BDE06812.1"/>
    <property type="molecule type" value="Genomic_DNA"/>
</dbReference>
<reference evidence="3 4" key="1">
    <citation type="journal article" date="2022" name="ISME Commun">
        <title>Vulcanimicrobium alpinus gen. nov. sp. nov., the first cultivated representative of the candidate phylum 'Eremiobacterota', is a metabolically versatile aerobic anoxygenic phototroph.</title>
        <authorList>
            <person name="Yabe S."/>
            <person name="Muto K."/>
            <person name="Abe K."/>
            <person name="Yokota A."/>
            <person name="Staudigel H."/>
            <person name="Tebo B.M."/>
        </authorList>
    </citation>
    <scope>NUCLEOTIDE SEQUENCE [LARGE SCALE GENOMIC DNA]</scope>
    <source>
        <strain evidence="3 4">WC8-2</strain>
    </source>
</reference>
<dbReference type="PROSITE" id="PS50113">
    <property type="entry name" value="PAC"/>
    <property type="match status" value="1"/>
</dbReference>
<dbReference type="CDD" id="cd16936">
    <property type="entry name" value="HATPase_RsbW-like"/>
    <property type="match status" value="1"/>
</dbReference>
<keyword evidence="1" id="KW-0378">Hydrolase</keyword>
<dbReference type="SUPFAM" id="SSF81606">
    <property type="entry name" value="PP2C-like"/>
    <property type="match status" value="1"/>
</dbReference>
<dbReference type="InterPro" id="IPR036890">
    <property type="entry name" value="HATPase_C_sf"/>
</dbReference>
<dbReference type="CDD" id="cd00130">
    <property type="entry name" value="PAS"/>
    <property type="match status" value="1"/>
</dbReference>
<dbReference type="Gene3D" id="3.30.450.20">
    <property type="entry name" value="PAS domain"/>
    <property type="match status" value="1"/>
</dbReference>
<dbReference type="PANTHER" id="PTHR43156:SF2">
    <property type="entry name" value="STAGE II SPORULATION PROTEIN E"/>
    <property type="match status" value="1"/>
</dbReference>
<dbReference type="InterPro" id="IPR003594">
    <property type="entry name" value="HATPase_dom"/>
</dbReference>
<dbReference type="SMART" id="SM00065">
    <property type="entry name" value="GAF"/>
    <property type="match status" value="1"/>
</dbReference>
<gene>
    <name evidence="3" type="ORF">WPS_20880</name>
</gene>
<dbReference type="Pfam" id="PF13581">
    <property type="entry name" value="HATPase_c_2"/>
    <property type="match status" value="1"/>
</dbReference>
<dbReference type="Gene3D" id="3.60.40.10">
    <property type="entry name" value="PPM-type phosphatase domain"/>
    <property type="match status" value="1"/>
</dbReference>
<dbReference type="InterPro" id="IPR036457">
    <property type="entry name" value="PPM-type-like_dom_sf"/>
</dbReference>
<feature type="domain" description="PAC" evidence="2">
    <location>
        <begin position="82"/>
        <end position="134"/>
    </location>
</feature>
<dbReference type="SMART" id="SM00331">
    <property type="entry name" value="PP2C_SIG"/>
    <property type="match status" value="1"/>
</dbReference>
<evidence type="ECO:0000256" key="1">
    <source>
        <dbReference type="ARBA" id="ARBA00022801"/>
    </source>
</evidence>
<evidence type="ECO:0000313" key="4">
    <source>
        <dbReference type="Proteomes" id="UP001317532"/>
    </source>
</evidence>
<dbReference type="InterPro" id="IPR013655">
    <property type="entry name" value="PAS_fold_3"/>
</dbReference>
<dbReference type="SMART" id="SM00086">
    <property type="entry name" value="PAC"/>
    <property type="match status" value="1"/>
</dbReference>